<protein>
    <submittedName>
        <fullName evidence="1">HK97 gp10 family phage protein</fullName>
    </submittedName>
</protein>
<name>A0A9X2IWJ2_9NOCA</name>
<comment type="caution">
    <text evidence="1">The sequence shown here is derived from an EMBL/GenBank/DDBJ whole genome shotgun (WGS) entry which is preliminary data.</text>
</comment>
<reference evidence="1" key="1">
    <citation type="submission" date="2022-06" db="EMBL/GenBank/DDBJ databases">
        <title>Novel species in genus nocardia.</title>
        <authorList>
            <person name="Li F."/>
        </authorList>
    </citation>
    <scope>NUCLEOTIDE SEQUENCE</scope>
    <source>
        <strain evidence="1">CDC141</strain>
    </source>
</reference>
<keyword evidence="2" id="KW-1185">Reference proteome</keyword>
<dbReference type="AlphaFoldDB" id="A0A9X2IWJ2"/>
<dbReference type="InterPro" id="IPR010064">
    <property type="entry name" value="HK97-gp10_tail"/>
</dbReference>
<gene>
    <name evidence="1" type="ORF">NDR86_16015</name>
</gene>
<sequence length="136" mass="15213">MVVRVFRIDRQQLAHQVTGPGGVLTRAVARLARRITNNASQRAPVDTGNLRRMIATDPITFTPGHVHGGVTARAKYSRWVHDGTSPHVIRPRGRKALRFTVDGRTVFARYVNHPGTRARPFLLNAAREEISRMGSR</sequence>
<accession>A0A9X2IWJ2</accession>
<dbReference type="EMBL" id="JAMRXG010000006">
    <property type="protein sequence ID" value="MCM6774982.1"/>
    <property type="molecule type" value="Genomic_DNA"/>
</dbReference>
<evidence type="ECO:0000313" key="2">
    <source>
        <dbReference type="Proteomes" id="UP001139157"/>
    </source>
</evidence>
<dbReference type="Pfam" id="PF04883">
    <property type="entry name" value="HK97-gp10_like"/>
    <property type="match status" value="1"/>
</dbReference>
<dbReference type="Proteomes" id="UP001139157">
    <property type="component" value="Unassembled WGS sequence"/>
</dbReference>
<proteinExistence type="predicted"/>
<organism evidence="1 2">
    <name type="scientific">Nocardia pulmonis</name>
    <dbReference type="NCBI Taxonomy" id="2951408"/>
    <lineage>
        <taxon>Bacteria</taxon>
        <taxon>Bacillati</taxon>
        <taxon>Actinomycetota</taxon>
        <taxon>Actinomycetes</taxon>
        <taxon>Mycobacteriales</taxon>
        <taxon>Nocardiaceae</taxon>
        <taxon>Nocardia</taxon>
    </lineage>
</organism>
<dbReference type="RefSeq" id="WP_251912899.1">
    <property type="nucleotide sequence ID" value="NZ_JAMRXG010000006.1"/>
</dbReference>
<evidence type="ECO:0000313" key="1">
    <source>
        <dbReference type="EMBL" id="MCM6774982.1"/>
    </source>
</evidence>